<comment type="caution">
    <text evidence="6">The sequence shown here is derived from an EMBL/GenBank/DDBJ whole genome shotgun (WGS) entry which is preliminary data.</text>
</comment>
<dbReference type="PANTHER" id="PTHR31719">
    <property type="entry name" value="NAC TRANSCRIPTION FACTOR 56"/>
    <property type="match status" value="1"/>
</dbReference>
<keyword evidence="4" id="KW-0539">Nucleus</keyword>
<dbReference type="InterPro" id="IPR003441">
    <property type="entry name" value="NAC-dom"/>
</dbReference>
<evidence type="ECO:0000313" key="6">
    <source>
        <dbReference type="EMBL" id="KAJ8769978.1"/>
    </source>
</evidence>
<evidence type="ECO:0000256" key="1">
    <source>
        <dbReference type="ARBA" id="ARBA00023015"/>
    </source>
</evidence>
<proteinExistence type="predicted"/>
<evidence type="ECO:0000313" key="7">
    <source>
        <dbReference type="Proteomes" id="UP001159364"/>
    </source>
</evidence>
<dbReference type="GO" id="GO:0048731">
    <property type="term" value="P:system development"/>
    <property type="evidence" value="ECO:0007669"/>
    <property type="project" value="TreeGrafter"/>
</dbReference>
<accession>A0AAV8TT91</accession>
<dbReference type="AlphaFoldDB" id="A0AAV8TT91"/>
<protein>
    <recommendedName>
        <fullName evidence="5">NAC domain-containing protein</fullName>
    </recommendedName>
</protein>
<dbReference type="GO" id="GO:0006355">
    <property type="term" value="P:regulation of DNA-templated transcription"/>
    <property type="evidence" value="ECO:0007669"/>
    <property type="project" value="InterPro"/>
</dbReference>
<dbReference type="PROSITE" id="PS51005">
    <property type="entry name" value="NAC"/>
    <property type="match status" value="1"/>
</dbReference>
<organism evidence="6 7">
    <name type="scientific">Erythroxylum novogranatense</name>
    <dbReference type="NCBI Taxonomy" id="1862640"/>
    <lineage>
        <taxon>Eukaryota</taxon>
        <taxon>Viridiplantae</taxon>
        <taxon>Streptophyta</taxon>
        <taxon>Embryophyta</taxon>
        <taxon>Tracheophyta</taxon>
        <taxon>Spermatophyta</taxon>
        <taxon>Magnoliopsida</taxon>
        <taxon>eudicotyledons</taxon>
        <taxon>Gunneridae</taxon>
        <taxon>Pentapetalae</taxon>
        <taxon>rosids</taxon>
        <taxon>fabids</taxon>
        <taxon>Malpighiales</taxon>
        <taxon>Erythroxylaceae</taxon>
        <taxon>Erythroxylum</taxon>
    </lineage>
</organism>
<evidence type="ECO:0000256" key="4">
    <source>
        <dbReference type="ARBA" id="ARBA00023242"/>
    </source>
</evidence>
<dbReference type="SUPFAM" id="SSF101941">
    <property type="entry name" value="NAC domain"/>
    <property type="match status" value="1"/>
</dbReference>
<keyword evidence="3" id="KW-0804">Transcription</keyword>
<keyword evidence="2" id="KW-0238">DNA-binding</keyword>
<name>A0AAV8TT91_9ROSI</name>
<dbReference type="GO" id="GO:0003677">
    <property type="term" value="F:DNA binding"/>
    <property type="evidence" value="ECO:0007669"/>
    <property type="project" value="UniProtKB-KW"/>
</dbReference>
<reference evidence="6 7" key="1">
    <citation type="submission" date="2021-09" db="EMBL/GenBank/DDBJ databases">
        <title>Genomic insights and catalytic innovation underlie evolution of tropane alkaloids biosynthesis.</title>
        <authorList>
            <person name="Wang Y.-J."/>
            <person name="Tian T."/>
            <person name="Huang J.-P."/>
            <person name="Huang S.-X."/>
        </authorList>
    </citation>
    <scope>NUCLEOTIDE SEQUENCE [LARGE SCALE GENOMIC DNA]</scope>
    <source>
        <strain evidence="6">KIB-2018</strain>
        <tissue evidence="6">Leaf</tissue>
    </source>
</reference>
<keyword evidence="1" id="KW-0805">Transcription regulation</keyword>
<dbReference type="Proteomes" id="UP001159364">
    <property type="component" value="Linkage Group LG03"/>
</dbReference>
<evidence type="ECO:0000256" key="3">
    <source>
        <dbReference type="ARBA" id="ARBA00023163"/>
    </source>
</evidence>
<keyword evidence="7" id="KW-1185">Reference proteome</keyword>
<dbReference type="EMBL" id="JAIWQS010000003">
    <property type="protein sequence ID" value="KAJ8769978.1"/>
    <property type="molecule type" value="Genomic_DNA"/>
</dbReference>
<dbReference type="Pfam" id="PF02365">
    <property type="entry name" value="NAM"/>
    <property type="match status" value="1"/>
</dbReference>
<feature type="domain" description="NAC" evidence="5">
    <location>
        <begin position="3"/>
        <end position="157"/>
    </location>
</feature>
<dbReference type="Gene3D" id="2.170.150.80">
    <property type="entry name" value="NAC domain"/>
    <property type="match status" value="1"/>
</dbReference>
<dbReference type="PANTHER" id="PTHR31719:SF164">
    <property type="entry name" value="NAC DOMAIN-CONTAINING PROTEIN"/>
    <property type="match status" value="1"/>
</dbReference>
<dbReference type="InterPro" id="IPR036093">
    <property type="entry name" value="NAC_dom_sf"/>
</dbReference>
<evidence type="ECO:0000259" key="5">
    <source>
        <dbReference type="PROSITE" id="PS51005"/>
    </source>
</evidence>
<evidence type="ECO:0000256" key="2">
    <source>
        <dbReference type="ARBA" id="ARBA00023125"/>
    </source>
</evidence>
<sequence>MWVPSGFKFVPEDRELVNDYLLKKVKGESIPFNPFIECDIYSAGSCPWMDVFNRSSQNTHYFFTKLKKKNGRGKRIERGSGFGTWRAQTDKTIKDINGNPIGAKKFLAFIPKKKKPTSSSSSLTVDDKFQYIMHEYRLLDENEHEDRNYVLCRINKRRKRTSKRRENYSDDEHHGHQDHEVVVDGQDIIHTPLSGQLSDHTINDLEILDQQSSNLTVNYGHELENFSQQSSDPSINLDHSSGIPTPQSSELMIISWTTMPTMKEDNLDVSLTNHNDQPQPIDGATSYDIHWSTEDEKLLADIQWKAERQHDFGYNFSFSDQAKKDDEAFQELWDSLFSPLPTTAELDFNFTDSETSGLEMIDFTDSFF</sequence>
<gene>
    <name evidence="6" type="ORF">K2173_009060</name>
</gene>